<feature type="domain" description="AAA" evidence="1">
    <location>
        <begin position="16"/>
        <end position="166"/>
    </location>
</feature>
<dbReference type="RefSeq" id="WP_069154887.1">
    <property type="nucleotide sequence ID" value="NZ_JAQCZP010000005.1"/>
</dbReference>
<dbReference type="EMBL" id="MCGH01000004">
    <property type="protein sequence ID" value="ODM02340.1"/>
    <property type="molecule type" value="Genomic_DNA"/>
</dbReference>
<evidence type="ECO:0000313" key="4">
    <source>
        <dbReference type="EMBL" id="ODR61230.1"/>
    </source>
</evidence>
<reference evidence="2 5" key="1">
    <citation type="submission" date="2016-07" db="EMBL/GenBank/DDBJ databases">
        <title>Characterization of isolates of Eisenbergiella tayi derived from blood cultures, using whole genome sequencing.</title>
        <authorList>
            <person name="Burdz T."/>
            <person name="Wiebe D."/>
            <person name="Huynh C."/>
            <person name="Bernard K."/>
        </authorList>
    </citation>
    <scope>NUCLEOTIDE SEQUENCE [LARGE SCALE GENOMIC DNA]</scope>
    <source>
        <strain evidence="2 5">NML 110608</strain>
    </source>
</reference>
<dbReference type="Gene3D" id="3.40.50.300">
    <property type="entry name" value="P-loop containing nucleotide triphosphate hydrolases"/>
    <property type="match status" value="1"/>
</dbReference>
<evidence type="ECO:0000259" key="1">
    <source>
        <dbReference type="Pfam" id="PF13614"/>
    </source>
</evidence>
<dbReference type="Proteomes" id="UP000094067">
    <property type="component" value="Unassembled WGS sequence"/>
</dbReference>
<gene>
    <name evidence="3" type="ORF">BEI59_09785</name>
    <name evidence="2" type="ORF">BEI61_05502</name>
    <name evidence="4" type="ORF">BEI63_02075</name>
</gene>
<sequence>MANKQKQMLAVWGSPGSGKTVTAVKLAAELSKKKKNVVVVLCDNTAPMLPALVKSHKLPEASVGGVLTAPGLTQELILKNLIPFDKNPYVSLLGYKAEENLYTYAEYGKERAVDMLVLLRHIADYVIVDCTSALTGSILSTAALEVADDVLRVCGCDLKAVSYFASYLPLIEDHKFKPEKHIKALSNTRPYQGGGEYENSFGGVKHRLPYLPAVEEQAATLRLMEPLSGKEAKAYDPVIAAIVGEVFGDGQ</sequence>
<dbReference type="AlphaFoldDB" id="A0A1E3UKL6"/>
<keyword evidence="7" id="KW-1185">Reference proteome</keyword>
<protein>
    <submittedName>
        <fullName evidence="3">ATPase involved in chromosome partitioning</fullName>
    </submittedName>
    <submittedName>
        <fullName evidence="2">CobQ/CobB/MinD/ParA nucleotide binding domain protein</fullName>
    </submittedName>
</protein>
<reference evidence="4 7" key="2">
    <citation type="submission" date="2016-08" db="EMBL/GenBank/DDBJ databases">
        <title>Characterization of Isolates of Eisenbergiella tayi Derived from Blood Cultures, Using Whole Genome Sequencing.</title>
        <authorList>
            <person name="Bernier A.-M."/>
            <person name="Burdz T."/>
            <person name="Wiebe D."/>
            <person name="Bernard K."/>
        </authorList>
    </citation>
    <scope>NUCLEOTIDE SEQUENCE [LARGE SCALE GENOMIC DNA]</scope>
    <source>
        <strain evidence="4 7">NML120146</strain>
    </source>
</reference>
<dbReference type="EMBL" id="MEHD01000007">
    <property type="protein sequence ID" value="ODR61230.1"/>
    <property type="molecule type" value="Genomic_DNA"/>
</dbReference>
<evidence type="ECO:0000313" key="3">
    <source>
        <dbReference type="EMBL" id="ODR53134.1"/>
    </source>
</evidence>
<dbReference type="Proteomes" id="UP000094869">
    <property type="component" value="Unassembled WGS sequence"/>
</dbReference>
<dbReference type="Pfam" id="PF13614">
    <property type="entry name" value="AAA_31"/>
    <property type="match status" value="1"/>
</dbReference>
<dbReference type="EMBL" id="MEHA01000005">
    <property type="protein sequence ID" value="ODR53134.1"/>
    <property type="molecule type" value="Genomic_DNA"/>
</dbReference>
<dbReference type="Proteomes" id="UP000094271">
    <property type="component" value="Unassembled WGS sequence"/>
</dbReference>
<name>A0A1E3UKL6_9FIRM</name>
<dbReference type="OrthoDB" id="1705293at2"/>
<organism evidence="3 6">
    <name type="scientific">Eisenbergiella tayi</name>
    <dbReference type="NCBI Taxonomy" id="1432052"/>
    <lineage>
        <taxon>Bacteria</taxon>
        <taxon>Bacillati</taxon>
        <taxon>Bacillota</taxon>
        <taxon>Clostridia</taxon>
        <taxon>Lachnospirales</taxon>
        <taxon>Lachnospiraceae</taxon>
        <taxon>Eisenbergiella</taxon>
    </lineage>
</organism>
<evidence type="ECO:0000313" key="7">
    <source>
        <dbReference type="Proteomes" id="UP000094869"/>
    </source>
</evidence>
<dbReference type="SUPFAM" id="SSF52540">
    <property type="entry name" value="P-loop containing nucleoside triphosphate hydrolases"/>
    <property type="match status" value="1"/>
</dbReference>
<evidence type="ECO:0000313" key="6">
    <source>
        <dbReference type="Proteomes" id="UP000094271"/>
    </source>
</evidence>
<proteinExistence type="predicted"/>
<evidence type="ECO:0000313" key="2">
    <source>
        <dbReference type="EMBL" id="ODM02340.1"/>
    </source>
</evidence>
<dbReference type="InterPro" id="IPR027417">
    <property type="entry name" value="P-loop_NTPase"/>
</dbReference>
<reference evidence="3 6" key="3">
    <citation type="submission" date="2016-08" db="EMBL/GenBank/DDBJ databases">
        <authorList>
            <person name="Seilhamer J.J."/>
        </authorList>
    </citation>
    <scope>NUCLEOTIDE SEQUENCE [LARGE SCALE GENOMIC DNA]</scope>
    <source>
        <strain evidence="3 6">NML150140-1</strain>
    </source>
</reference>
<dbReference type="InterPro" id="IPR025669">
    <property type="entry name" value="AAA_dom"/>
</dbReference>
<evidence type="ECO:0000313" key="5">
    <source>
        <dbReference type="Proteomes" id="UP000094067"/>
    </source>
</evidence>
<dbReference type="PATRIC" id="fig|1432052.4.peg.6115"/>
<comment type="caution">
    <text evidence="3">The sequence shown here is derived from an EMBL/GenBank/DDBJ whole genome shotgun (WGS) entry which is preliminary data.</text>
</comment>
<accession>A0A1E3UKL6</accession>